<organism evidence="2 3">
    <name type="scientific">Spirosoma oryzae</name>
    <dbReference type="NCBI Taxonomy" id="1469603"/>
    <lineage>
        <taxon>Bacteria</taxon>
        <taxon>Pseudomonadati</taxon>
        <taxon>Bacteroidota</taxon>
        <taxon>Cytophagia</taxon>
        <taxon>Cytophagales</taxon>
        <taxon>Cytophagaceae</taxon>
        <taxon>Spirosoma</taxon>
    </lineage>
</organism>
<feature type="chain" id="PRO_5015438913" description="Pectate lyase-like protein" evidence="1">
    <location>
        <begin position="20"/>
        <end position="679"/>
    </location>
</feature>
<proteinExistence type="predicted"/>
<feature type="signal peptide" evidence="1">
    <location>
        <begin position="1"/>
        <end position="19"/>
    </location>
</feature>
<dbReference type="EMBL" id="PVTE01000025">
    <property type="protein sequence ID" value="PRY29817.1"/>
    <property type="molecule type" value="Genomic_DNA"/>
</dbReference>
<dbReference type="RefSeq" id="WP_106140096.1">
    <property type="nucleotide sequence ID" value="NZ_PVTE01000025.1"/>
</dbReference>
<evidence type="ECO:0000256" key="1">
    <source>
        <dbReference type="SAM" id="SignalP"/>
    </source>
</evidence>
<dbReference type="Proteomes" id="UP000238375">
    <property type="component" value="Unassembled WGS sequence"/>
</dbReference>
<accession>A0A2T0S8Q6</accession>
<evidence type="ECO:0000313" key="2">
    <source>
        <dbReference type="EMBL" id="PRY29817.1"/>
    </source>
</evidence>
<comment type="caution">
    <text evidence="2">The sequence shown here is derived from an EMBL/GenBank/DDBJ whole genome shotgun (WGS) entry which is preliminary data.</text>
</comment>
<keyword evidence="3" id="KW-1185">Reference proteome</keyword>
<name>A0A2T0S8Q6_9BACT</name>
<sequence>MKQLLLTLTAALITLASVAQTLPKDTTVRGTQPRLAAPNGVDIYSVPPAGQGPVSLLFQTASKSVAEIRSMNSITRQQAPQVITTPGTYAGGSWYLDVTDRSSPDNTGTVLVTSNGLRYKRQGVDVMDPGWFGAVPNDTIDDAPAIQAAERQAFMVGGVDNYRRLPVKLRPGVYIIGTTLNFTNGNGMILMGTKGRYQNTFLQGRTGNKPIVDFTGATLSGLVDINLGSFNADANASTIGVTFALSGDSNNNQLGGLNSMMRNVSIILADIIGANGGMGSVGLINVRSEEFTMEEVFIRANLSTVFTNTASLQPATGYAFTATSDYANLLQGTGSMGVVNIRGVSFQNYEKTNPAMLLNGTNSVDFQGFISRAFVTPGRPQDTYETAIRCTQTTIGLRVNGTVESFSQLLSVQNDFQNGEFNVAIANQSNPSTPVVQLDSAYGRIRGSVFRIAIPNVSERDGRYLFFTKAKTDGNEPVAASIVDTDIICHDIFNNAYLCSPHLLKNCDDVTFRGALSVSVDGGVVKQLVSRPVISGGVGSLSAVTVSTFTVADRTVRSSQNAGSYTVRLTGTVTAGGYGAGCRAVARYVVTASYVQKADGAANNSWVTTVTLVDKTSYAPSCLSIDGLTATIDESNPNVKKIKLLPTVTGFGNGEPVKLDFRTEVQSDFYVNRSMLIGN</sequence>
<dbReference type="AlphaFoldDB" id="A0A2T0S8Q6"/>
<evidence type="ECO:0008006" key="4">
    <source>
        <dbReference type="Google" id="ProtNLM"/>
    </source>
</evidence>
<protein>
    <recommendedName>
        <fullName evidence="4">Pectate lyase-like protein</fullName>
    </recommendedName>
</protein>
<dbReference type="OrthoDB" id="1433444at2"/>
<evidence type="ECO:0000313" key="3">
    <source>
        <dbReference type="Proteomes" id="UP000238375"/>
    </source>
</evidence>
<gene>
    <name evidence="2" type="ORF">CLV58_12579</name>
</gene>
<reference evidence="2 3" key="1">
    <citation type="submission" date="2018-03" db="EMBL/GenBank/DDBJ databases">
        <title>Genomic Encyclopedia of Archaeal and Bacterial Type Strains, Phase II (KMG-II): from individual species to whole genera.</title>
        <authorList>
            <person name="Goeker M."/>
        </authorList>
    </citation>
    <scope>NUCLEOTIDE SEQUENCE [LARGE SCALE GENOMIC DNA]</scope>
    <source>
        <strain evidence="2 3">DSM 28354</strain>
    </source>
</reference>
<keyword evidence="1" id="KW-0732">Signal</keyword>